<dbReference type="Proteomes" id="UP001179952">
    <property type="component" value="Unassembled WGS sequence"/>
</dbReference>
<reference evidence="1" key="2">
    <citation type="submission" date="2023-06" db="EMBL/GenBank/DDBJ databases">
        <authorList>
            <person name="Ma L."/>
            <person name="Liu K.-W."/>
            <person name="Li Z."/>
            <person name="Hsiao Y.-Y."/>
            <person name="Qi Y."/>
            <person name="Fu T."/>
            <person name="Tang G."/>
            <person name="Zhang D."/>
            <person name="Sun W.-H."/>
            <person name="Liu D.-K."/>
            <person name="Li Y."/>
            <person name="Chen G.-Z."/>
            <person name="Liu X.-D."/>
            <person name="Liao X.-Y."/>
            <person name="Jiang Y.-T."/>
            <person name="Yu X."/>
            <person name="Hao Y."/>
            <person name="Huang J."/>
            <person name="Zhao X.-W."/>
            <person name="Ke S."/>
            <person name="Chen Y.-Y."/>
            <person name="Wu W.-L."/>
            <person name="Hsu J.-L."/>
            <person name="Lin Y.-F."/>
            <person name="Huang M.-D."/>
            <person name="Li C.-Y."/>
            <person name="Huang L."/>
            <person name="Wang Z.-W."/>
            <person name="Zhao X."/>
            <person name="Zhong W.-Y."/>
            <person name="Peng D.-H."/>
            <person name="Ahmad S."/>
            <person name="Lan S."/>
            <person name="Zhang J.-S."/>
            <person name="Tsai W.-C."/>
            <person name="Van De Peer Y."/>
            <person name="Liu Z.-J."/>
        </authorList>
    </citation>
    <scope>NUCLEOTIDE SEQUENCE</scope>
    <source>
        <strain evidence="1">SCP</strain>
        <tissue evidence="1">Leaves</tissue>
    </source>
</reference>
<keyword evidence="2" id="KW-1185">Reference proteome</keyword>
<accession>A0AAV9A2V0</accession>
<comment type="caution">
    <text evidence="1">The sequence shown here is derived from an EMBL/GenBank/DDBJ whole genome shotgun (WGS) entry which is preliminary data.</text>
</comment>
<name>A0AAV9A2V0_ACOGR</name>
<sequence>MPMLKDVERIRGLPVLGEVVIAATSPDYRALFRELIRDWEYVERERSLNRIPLGQLLR</sequence>
<evidence type="ECO:0000313" key="1">
    <source>
        <dbReference type="EMBL" id="KAK1258463.1"/>
    </source>
</evidence>
<dbReference type="EMBL" id="JAUJYN010000016">
    <property type="protein sequence ID" value="KAK1258463.1"/>
    <property type="molecule type" value="Genomic_DNA"/>
</dbReference>
<dbReference type="AlphaFoldDB" id="A0AAV9A2V0"/>
<protein>
    <submittedName>
        <fullName evidence="1">Uncharacterized protein</fullName>
    </submittedName>
</protein>
<gene>
    <name evidence="1" type="ORF">QJS04_geneDACA011508</name>
</gene>
<proteinExistence type="predicted"/>
<evidence type="ECO:0000313" key="2">
    <source>
        <dbReference type="Proteomes" id="UP001179952"/>
    </source>
</evidence>
<organism evidence="1 2">
    <name type="scientific">Acorus gramineus</name>
    <name type="common">Dwarf sweet flag</name>
    <dbReference type="NCBI Taxonomy" id="55184"/>
    <lineage>
        <taxon>Eukaryota</taxon>
        <taxon>Viridiplantae</taxon>
        <taxon>Streptophyta</taxon>
        <taxon>Embryophyta</taxon>
        <taxon>Tracheophyta</taxon>
        <taxon>Spermatophyta</taxon>
        <taxon>Magnoliopsida</taxon>
        <taxon>Liliopsida</taxon>
        <taxon>Acoraceae</taxon>
        <taxon>Acorus</taxon>
    </lineage>
</organism>
<reference evidence="1" key="1">
    <citation type="journal article" date="2023" name="Nat. Commun.">
        <title>Diploid and tetraploid genomes of Acorus and the evolution of monocots.</title>
        <authorList>
            <person name="Ma L."/>
            <person name="Liu K.W."/>
            <person name="Li Z."/>
            <person name="Hsiao Y.Y."/>
            <person name="Qi Y."/>
            <person name="Fu T."/>
            <person name="Tang G.D."/>
            <person name="Zhang D."/>
            <person name="Sun W.H."/>
            <person name="Liu D.K."/>
            <person name="Li Y."/>
            <person name="Chen G.Z."/>
            <person name="Liu X.D."/>
            <person name="Liao X.Y."/>
            <person name="Jiang Y.T."/>
            <person name="Yu X."/>
            <person name="Hao Y."/>
            <person name="Huang J."/>
            <person name="Zhao X.W."/>
            <person name="Ke S."/>
            <person name="Chen Y.Y."/>
            <person name="Wu W.L."/>
            <person name="Hsu J.L."/>
            <person name="Lin Y.F."/>
            <person name="Huang M.D."/>
            <person name="Li C.Y."/>
            <person name="Huang L."/>
            <person name="Wang Z.W."/>
            <person name="Zhao X."/>
            <person name="Zhong W.Y."/>
            <person name="Peng D.H."/>
            <person name="Ahmad S."/>
            <person name="Lan S."/>
            <person name="Zhang J.S."/>
            <person name="Tsai W.C."/>
            <person name="Van de Peer Y."/>
            <person name="Liu Z.J."/>
        </authorList>
    </citation>
    <scope>NUCLEOTIDE SEQUENCE</scope>
    <source>
        <strain evidence="1">SCP</strain>
    </source>
</reference>